<keyword evidence="2" id="KW-1185">Reference proteome</keyword>
<dbReference type="AlphaFoldDB" id="A0ABD0Y6N0"/>
<evidence type="ECO:0000313" key="1">
    <source>
        <dbReference type="EMBL" id="KAL1122856.1"/>
    </source>
</evidence>
<dbReference type="Proteomes" id="UP001558652">
    <property type="component" value="Unassembled WGS sequence"/>
</dbReference>
<dbReference type="EMBL" id="JBFDAA010000013">
    <property type="protein sequence ID" value="KAL1122856.1"/>
    <property type="molecule type" value="Genomic_DNA"/>
</dbReference>
<protein>
    <submittedName>
        <fullName evidence="1">Uncharacterized protein</fullName>
    </submittedName>
</protein>
<gene>
    <name evidence="1" type="ORF">AAG570_003182</name>
</gene>
<sequence length="168" mass="18949">MWDPKDNDAGYRIRPTVSALALTVEELEDKCRVKDHMIQKMADELRHLGRCANWSGTNLMEAVADRPHVDIDFDRRALCTYLKSLPPHGLATVQEKKGEDVEYAATNPLGLSVVRQIFINGLFIQRVRCPGRNKALIHPIDLSEKVYITLNAVTYTGEPCDAVTIQYP</sequence>
<organism evidence="1 2">
    <name type="scientific">Ranatra chinensis</name>
    <dbReference type="NCBI Taxonomy" id="642074"/>
    <lineage>
        <taxon>Eukaryota</taxon>
        <taxon>Metazoa</taxon>
        <taxon>Ecdysozoa</taxon>
        <taxon>Arthropoda</taxon>
        <taxon>Hexapoda</taxon>
        <taxon>Insecta</taxon>
        <taxon>Pterygota</taxon>
        <taxon>Neoptera</taxon>
        <taxon>Paraneoptera</taxon>
        <taxon>Hemiptera</taxon>
        <taxon>Heteroptera</taxon>
        <taxon>Panheteroptera</taxon>
        <taxon>Nepomorpha</taxon>
        <taxon>Nepidae</taxon>
        <taxon>Ranatrinae</taxon>
        <taxon>Ranatra</taxon>
    </lineage>
</organism>
<proteinExistence type="predicted"/>
<reference evidence="1 2" key="1">
    <citation type="submission" date="2024-07" db="EMBL/GenBank/DDBJ databases">
        <title>Chromosome-level genome assembly of the water stick insect Ranatra chinensis (Heteroptera: Nepidae).</title>
        <authorList>
            <person name="Liu X."/>
        </authorList>
    </citation>
    <scope>NUCLEOTIDE SEQUENCE [LARGE SCALE GENOMIC DNA]</scope>
    <source>
        <strain evidence="1">Cailab_2021Rc</strain>
        <tissue evidence="1">Muscle</tissue>
    </source>
</reference>
<accession>A0ABD0Y6N0</accession>
<name>A0ABD0Y6N0_9HEMI</name>
<evidence type="ECO:0000313" key="2">
    <source>
        <dbReference type="Proteomes" id="UP001558652"/>
    </source>
</evidence>
<comment type="caution">
    <text evidence="1">The sequence shown here is derived from an EMBL/GenBank/DDBJ whole genome shotgun (WGS) entry which is preliminary data.</text>
</comment>